<dbReference type="RefSeq" id="WP_097280911.1">
    <property type="nucleotide sequence ID" value="NZ_OCNJ01000010.1"/>
</dbReference>
<sequence length="95" mass="11203">MKAVLLLRERHVVAEDAFVELRIWRVPDPVRGSHHGFKYALAYVVRGTCVLRYDNEAGKGDHRHRGDAEEPYDFRSPRQLLDDFWTDVDTWRPQP</sequence>
<protein>
    <submittedName>
        <fullName evidence="1">Uncharacterized protein</fullName>
    </submittedName>
</protein>
<keyword evidence="2" id="KW-1185">Reference proteome</keyword>
<dbReference type="InterPro" id="IPR045397">
    <property type="entry name" value="TumE-like"/>
</dbReference>
<reference evidence="2" key="1">
    <citation type="submission" date="2017-09" db="EMBL/GenBank/DDBJ databases">
        <authorList>
            <person name="Varghese N."/>
            <person name="Submissions S."/>
        </authorList>
    </citation>
    <scope>NUCLEOTIDE SEQUENCE [LARGE SCALE GENOMIC DNA]</scope>
    <source>
        <strain evidence="2">USBA 140</strain>
    </source>
</reference>
<dbReference type="OrthoDB" id="7451512at2"/>
<name>A0A286GWH6_9PROT</name>
<dbReference type="Proteomes" id="UP000219621">
    <property type="component" value="Unassembled WGS sequence"/>
</dbReference>
<dbReference type="EMBL" id="OCNJ01000010">
    <property type="protein sequence ID" value="SOD99888.1"/>
    <property type="molecule type" value="Genomic_DNA"/>
</dbReference>
<evidence type="ECO:0000313" key="1">
    <source>
        <dbReference type="EMBL" id="SOD99888.1"/>
    </source>
</evidence>
<gene>
    <name evidence="1" type="ORF">SAMN05421508_11072</name>
</gene>
<dbReference type="AlphaFoldDB" id="A0A286GWH6"/>
<dbReference type="Pfam" id="PF20126">
    <property type="entry name" value="TumE"/>
    <property type="match status" value="1"/>
</dbReference>
<organism evidence="1 2">
    <name type="scientific">Caenispirillum bisanense</name>
    <dbReference type="NCBI Taxonomy" id="414052"/>
    <lineage>
        <taxon>Bacteria</taxon>
        <taxon>Pseudomonadati</taxon>
        <taxon>Pseudomonadota</taxon>
        <taxon>Alphaproteobacteria</taxon>
        <taxon>Rhodospirillales</taxon>
        <taxon>Novispirillaceae</taxon>
        <taxon>Caenispirillum</taxon>
    </lineage>
</organism>
<accession>A0A286GWH6</accession>
<evidence type="ECO:0000313" key="2">
    <source>
        <dbReference type="Proteomes" id="UP000219621"/>
    </source>
</evidence>
<proteinExistence type="predicted"/>